<dbReference type="RefSeq" id="WP_097325877.1">
    <property type="nucleotide sequence ID" value="NZ_OBDY01000021.1"/>
</dbReference>
<dbReference type="Pfam" id="PF20240">
    <property type="entry name" value="DUF6597"/>
    <property type="match status" value="1"/>
</dbReference>
<gene>
    <name evidence="5" type="ORF">SAMN05421748_12146</name>
</gene>
<dbReference type="SMART" id="SM00342">
    <property type="entry name" value="HTH_ARAC"/>
    <property type="match status" value="1"/>
</dbReference>
<evidence type="ECO:0000259" key="4">
    <source>
        <dbReference type="PROSITE" id="PS01124"/>
    </source>
</evidence>
<keyword evidence="1" id="KW-0805">Transcription regulation</keyword>
<feature type="domain" description="HTH araC/xylS-type" evidence="4">
    <location>
        <begin position="163"/>
        <end position="261"/>
    </location>
</feature>
<evidence type="ECO:0000256" key="1">
    <source>
        <dbReference type="ARBA" id="ARBA00023015"/>
    </source>
</evidence>
<dbReference type="GO" id="GO:0003700">
    <property type="term" value="F:DNA-binding transcription factor activity"/>
    <property type="evidence" value="ECO:0007669"/>
    <property type="project" value="InterPro"/>
</dbReference>
<dbReference type="PANTHER" id="PTHR46796">
    <property type="entry name" value="HTH-TYPE TRANSCRIPTIONAL ACTIVATOR RHAS-RELATED"/>
    <property type="match status" value="1"/>
</dbReference>
<keyword evidence="2" id="KW-0238">DNA-binding</keyword>
<proteinExistence type="predicted"/>
<dbReference type="Gene3D" id="1.10.10.60">
    <property type="entry name" value="Homeodomain-like"/>
    <property type="match status" value="1"/>
</dbReference>
<dbReference type="PROSITE" id="PS01124">
    <property type="entry name" value="HTH_ARAC_FAMILY_2"/>
    <property type="match status" value="1"/>
</dbReference>
<organism evidence="5 6">
    <name type="scientific">Paractinoplanes atraurantiacus</name>
    <dbReference type="NCBI Taxonomy" id="1036182"/>
    <lineage>
        <taxon>Bacteria</taxon>
        <taxon>Bacillati</taxon>
        <taxon>Actinomycetota</taxon>
        <taxon>Actinomycetes</taxon>
        <taxon>Micromonosporales</taxon>
        <taxon>Micromonosporaceae</taxon>
        <taxon>Paractinoplanes</taxon>
    </lineage>
</organism>
<dbReference type="GO" id="GO:0043565">
    <property type="term" value="F:sequence-specific DNA binding"/>
    <property type="evidence" value="ECO:0007669"/>
    <property type="project" value="InterPro"/>
</dbReference>
<dbReference type="InterPro" id="IPR046532">
    <property type="entry name" value="DUF6597"/>
</dbReference>
<dbReference type="PANTHER" id="PTHR46796:SF15">
    <property type="entry name" value="BLL1074 PROTEIN"/>
    <property type="match status" value="1"/>
</dbReference>
<dbReference type="InterPro" id="IPR018060">
    <property type="entry name" value="HTH_AraC"/>
</dbReference>
<dbReference type="AlphaFoldDB" id="A0A285JII3"/>
<evidence type="ECO:0000313" key="5">
    <source>
        <dbReference type="EMBL" id="SNY60075.1"/>
    </source>
</evidence>
<dbReference type="OrthoDB" id="2559672at2"/>
<keyword evidence="3" id="KW-0804">Transcription</keyword>
<evidence type="ECO:0000313" key="6">
    <source>
        <dbReference type="Proteomes" id="UP000219612"/>
    </source>
</evidence>
<dbReference type="Pfam" id="PF12833">
    <property type="entry name" value="HTH_18"/>
    <property type="match status" value="1"/>
</dbReference>
<name>A0A285JII3_9ACTN</name>
<reference evidence="6" key="1">
    <citation type="submission" date="2017-09" db="EMBL/GenBank/DDBJ databases">
        <authorList>
            <person name="Varghese N."/>
            <person name="Submissions S."/>
        </authorList>
    </citation>
    <scope>NUCLEOTIDE SEQUENCE [LARGE SCALE GENOMIC DNA]</scope>
    <source>
        <strain evidence="6">CGMCC 4.6857</strain>
    </source>
</reference>
<keyword evidence="6" id="KW-1185">Reference proteome</keyword>
<accession>A0A285JII3</accession>
<sequence length="280" mass="30480">MSVVDEYASGWPSARLRPHVAFYSGYRQRGIAPGLHRGLPSPHLTLIFTMDEPLIVDAHPDPRQRAGSYDALIGGLHLGPAIIRHEGRQSGVQVALRPLGCRALLGVPAGELSSLDVPASAVLDAALIAEIRERLSAAGSWPERFAVVDGALCRRMGTREVVRPEVAYAWKRLVTGHVSVTAVAAEVGWSGRHLTDRFRAEVGLRPKEAARVARFDRARRALRPGTRFADLASGFGFFDQSHLVREFHALAGCAPSEWLADEFGFVQAMAGAAAHHERYD</sequence>
<protein>
    <submittedName>
        <fullName evidence="5">Helix-turn-helix domain-containing protein</fullName>
    </submittedName>
</protein>
<dbReference type="InterPro" id="IPR050204">
    <property type="entry name" value="AraC_XylS_family_regulators"/>
</dbReference>
<evidence type="ECO:0000256" key="2">
    <source>
        <dbReference type="ARBA" id="ARBA00023125"/>
    </source>
</evidence>
<evidence type="ECO:0000256" key="3">
    <source>
        <dbReference type="ARBA" id="ARBA00023163"/>
    </source>
</evidence>
<dbReference type="SUPFAM" id="SSF46689">
    <property type="entry name" value="Homeodomain-like"/>
    <property type="match status" value="1"/>
</dbReference>
<dbReference type="InterPro" id="IPR009057">
    <property type="entry name" value="Homeodomain-like_sf"/>
</dbReference>
<dbReference type="EMBL" id="OBDY01000021">
    <property type="protein sequence ID" value="SNY60075.1"/>
    <property type="molecule type" value="Genomic_DNA"/>
</dbReference>
<dbReference type="Proteomes" id="UP000219612">
    <property type="component" value="Unassembled WGS sequence"/>
</dbReference>